<dbReference type="CDD" id="cd00081">
    <property type="entry name" value="Hint"/>
    <property type="match status" value="1"/>
</dbReference>
<dbReference type="Proteomes" id="UP001154322">
    <property type="component" value="Unassembled WGS sequence"/>
</dbReference>
<feature type="region of interest" description="Disordered" evidence="1">
    <location>
        <begin position="133"/>
        <end position="164"/>
    </location>
</feature>
<keyword evidence="3" id="KW-1185">Reference proteome</keyword>
<dbReference type="InterPro" id="IPR036844">
    <property type="entry name" value="Hint_dom_sf"/>
</dbReference>
<dbReference type="PROSITE" id="PS50818">
    <property type="entry name" value="INTEIN_C_TER"/>
    <property type="match status" value="1"/>
</dbReference>
<sequence>MPIEEIRIGDFVLTKDELTGKTGYNPVIELFQRQANETYQITVKGITITTTEEHPFWIPGRGWVEARHLKAGDLLQNPEGKLYPIDRIEIKNDNTTVYNFRVEGVHNYFITELEIWTHNCGAGGMRNIPMSAPSGGGAGSSTRGTNNVSKYENITSPGSRYHNRETNVNRSEFEKNLSDAGWNKTSSKDGKVQIYEKDGSRYSIRENAKSTNGPTADFYKAGSPKIDTKIRLGSNKQWEMKW</sequence>
<evidence type="ECO:0000313" key="3">
    <source>
        <dbReference type="Proteomes" id="UP001154322"/>
    </source>
</evidence>
<comment type="caution">
    <text evidence="2">The sequence shown here is derived from an EMBL/GenBank/DDBJ whole genome shotgun (WGS) entry which is preliminary data.</text>
</comment>
<dbReference type="InterPro" id="IPR030934">
    <property type="entry name" value="Intein_C"/>
</dbReference>
<evidence type="ECO:0000256" key="1">
    <source>
        <dbReference type="SAM" id="MobiDB-lite"/>
    </source>
</evidence>
<reference evidence="2" key="1">
    <citation type="submission" date="2022-06" db="EMBL/GenBank/DDBJ databases">
        <authorList>
            <person name="Dietemann V."/>
            <person name="Ory F."/>
            <person name="Dainat B."/>
            <person name="Oberhansli S."/>
        </authorList>
    </citation>
    <scope>NUCLEOTIDE SEQUENCE</scope>
    <source>
        <strain evidence="2">Ena-SAMPLE-TAB-26-04-2022-14:26:32:270-5432</strain>
    </source>
</reference>
<dbReference type="EMBL" id="CALYLO010000004">
    <property type="protein sequence ID" value="CAH8245926.1"/>
    <property type="molecule type" value="Genomic_DNA"/>
</dbReference>
<accession>A0ABN8U914</accession>
<dbReference type="NCBIfam" id="TIGR01443">
    <property type="entry name" value="intein_Cterm"/>
    <property type="match status" value="1"/>
</dbReference>
<dbReference type="Pfam" id="PF07591">
    <property type="entry name" value="PT-HINT"/>
    <property type="match status" value="1"/>
</dbReference>
<dbReference type="SUPFAM" id="SSF51294">
    <property type="entry name" value="Hedgehog/intein (Hint) domain"/>
    <property type="match status" value="1"/>
</dbReference>
<dbReference type="RefSeq" id="WP_249724591.1">
    <property type="nucleotide sequence ID" value="NZ_AP031286.1"/>
</dbReference>
<organism evidence="2 3">
    <name type="scientific">Paenibacillus melissococcoides</name>
    <dbReference type="NCBI Taxonomy" id="2912268"/>
    <lineage>
        <taxon>Bacteria</taxon>
        <taxon>Bacillati</taxon>
        <taxon>Bacillota</taxon>
        <taxon>Bacilli</taxon>
        <taxon>Bacillales</taxon>
        <taxon>Paenibacillaceae</taxon>
        <taxon>Paenibacillus</taxon>
    </lineage>
</organism>
<protein>
    <submittedName>
        <fullName evidence="2">HINT domain-containing protein</fullName>
    </submittedName>
</protein>
<gene>
    <name evidence="2" type="ORF">WJ0W_003161</name>
</gene>
<evidence type="ECO:0000313" key="2">
    <source>
        <dbReference type="EMBL" id="CAH8245926.1"/>
    </source>
</evidence>
<name>A0ABN8U914_9BACL</name>
<dbReference type="Gene3D" id="2.170.16.10">
    <property type="entry name" value="Hedgehog/Intein (Hint) domain"/>
    <property type="match status" value="1"/>
</dbReference>
<proteinExistence type="predicted"/>
<feature type="compositionally biased region" description="Polar residues" evidence="1">
    <location>
        <begin position="142"/>
        <end position="158"/>
    </location>
</feature>